<dbReference type="GO" id="GO:0003964">
    <property type="term" value="F:RNA-directed DNA polymerase activity"/>
    <property type="evidence" value="ECO:0007669"/>
    <property type="project" value="UniProtKB-KW"/>
</dbReference>
<keyword evidence="2" id="KW-0808">Transferase</keyword>
<dbReference type="AlphaFoldDB" id="A0A6J8F1R3"/>
<dbReference type="GO" id="GO:0004519">
    <property type="term" value="F:endonuclease activity"/>
    <property type="evidence" value="ECO:0007669"/>
    <property type="project" value="UniProtKB-KW"/>
</dbReference>
<accession>A0A6J8F1R3</accession>
<dbReference type="GO" id="GO:0008233">
    <property type="term" value="F:peptidase activity"/>
    <property type="evidence" value="ECO:0007669"/>
    <property type="project" value="UniProtKB-KW"/>
</dbReference>
<evidence type="ECO:0000256" key="7">
    <source>
        <dbReference type="ARBA" id="ARBA00022918"/>
    </source>
</evidence>
<dbReference type="Pfam" id="PF17921">
    <property type="entry name" value="Integrase_H2C2"/>
    <property type="match status" value="1"/>
</dbReference>
<keyword evidence="7" id="KW-0695">RNA-directed DNA polymerase</keyword>
<dbReference type="PANTHER" id="PTHR24559">
    <property type="entry name" value="TRANSPOSON TY3-I GAG-POL POLYPROTEIN"/>
    <property type="match status" value="1"/>
</dbReference>
<dbReference type="InterPro" id="IPR041588">
    <property type="entry name" value="Integrase_H2C2"/>
</dbReference>
<dbReference type="Gene3D" id="3.30.70.270">
    <property type="match status" value="1"/>
</dbReference>
<evidence type="ECO:0000256" key="3">
    <source>
        <dbReference type="ARBA" id="ARBA00022695"/>
    </source>
</evidence>
<dbReference type="InterPro" id="IPR043128">
    <property type="entry name" value="Rev_trsase/Diguanyl_cyclase"/>
</dbReference>
<evidence type="ECO:0000256" key="8">
    <source>
        <dbReference type="SAM" id="MobiDB-lite"/>
    </source>
</evidence>
<protein>
    <recommendedName>
        <fullName evidence="9">Reverse transcriptase domain-containing protein</fullName>
    </recommendedName>
</protein>
<feature type="domain" description="Reverse transcriptase" evidence="9">
    <location>
        <begin position="419"/>
        <end position="627"/>
    </location>
</feature>
<keyword evidence="11" id="KW-1185">Reference proteome</keyword>
<evidence type="ECO:0000256" key="1">
    <source>
        <dbReference type="ARBA" id="ARBA00022670"/>
    </source>
</evidence>
<dbReference type="PROSITE" id="PS50878">
    <property type="entry name" value="RT_POL"/>
    <property type="match status" value="1"/>
</dbReference>
<feature type="region of interest" description="Disordered" evidence="8">
    <location>
        <begin position="23"/>
        <end position="48"/>
    </location>
</feature>
<dbReference type="InterPro" id="IPR043502">
    <property type="entry name" value="DNA/RNA_pol_sf"/>
</dbReference>
<evidence type="ECO:0000256" key="4">
    <source>
        <dbReference type="ARBA" id="ARBA00022722"/>
    </source>
</evidence>
<evidence type="ECO:0000256" key="2">
    <source>
        <dbReference type="ARBA" id="ARBA00022679"/>
    </source>
</evidence>
<proteinExistence type="predicted"/>
<keyword evidence="6" id="KW-0378">Hydrolase</keyword>
<dbReference type="FunFam" id="3.10.10.10:FF:000007">
    <property type="entry name" value="Retrovirus-related Pol polyprotein from transposon 17.6-like Protein"/>
    <property type="match status" value="1"/>
</dbReference>
<dbReference type="Pfam" id="PF00078">
    <property type="entry name" value="RVT_1"/>
    <property type="match status" value="1"/>
</dbReference>
<gene>
    <name evidence="10" type="ORF">MCOR_58381</name>
</gene>
<dbReference type="InterPro" id="IPR000477">
    <property type="entry name" value="RT_dom"/>
</dbReference>
<keyword evidence="5" id="KW-0255">Endonuclease</keyword>
<reference evidence="10 11" key="1">
    <citation type="submission" date="2020-06" db="EMBL/GenBank/DDBJ databases">
        <authorList>
            <person name="Li R."/>
            <person name="Bekaert M."/>
        </authorList>
    </citation>
    <scope>NUCLEOTIDE SEQUENCE [LARGE SCALE GENOMIC DNA]</scope>
    <source>
        <strain evidence="11">wild</strain>
    </source>
</reference>
<dbReference type="Gene3D" id="1.10.340.70">
    <property type="match status" value="1"/>
</dbReference>
<name>A0A6J8F1R3_MYTCO</name>
<evidence type="ECO:0000313" key="10">
    <source>
        <dbReference type="EMBL" id="CAC5426694.1"/>
    </source>
</evidence>
<dbReference type="CDD" id="cd01647">
    <property type="entry name" value="RT_LTR"/>
    <property type="match status" value="1"/>
</dbReference>
<feature type="compositionally biased region" description="Polar residues" evidence="8">
    <location>
        <begin position="27"/>
        <end position="42"/>
    </location>
</feature>
<keyword evidence="4" id="KW-0540">Nuclease</keyword>
<dbReference type="GO" id="GO:0006508">
    <property type="term" value="P:proteolysis"/>
    <property type="evidence" value="ECO:0007669"/>
    <property type="project" value="UniProtKB-KW"/>
</dbReference>
<evidence type="ECO:0000256" key="6">
    <source>
        <dbReference type="ARBA" id="ARBA00022801"/>
    </source>
</evidence>
<dbReference type="OrthoDB" id="10066870at2759"/>
<evidence type="ECO:0000256" key="5">
    <source>
        <dbReference type="ARBA" id="ARBA00022759"/>
    </source>
</evidence>
<evidence type="ECO:0000259" key="9">
    <source>
        <dbReference type="PROSITE" id="PS50878"/>
    </source>
</evidence>
<dbReference type="Gene3D" id="3.10.10.10">
    <property type="entry name" value="HIV Type 1 Reverse Transcriptase, subunit A, domain 1"/>
    <property type="match status" value="1"/>
</dbReference>
<dbReference type="EMBL" id="CACVKT020010444">
    <property type="protein sequence ID" value="CAC5426694.1"/>
    <property type="molecule type" value="Genomic_DNA"/>
</dbReference>
<keyword evidence="1" id="KW-0645">Protease</keyword>
<dbReference type="InterPro" id="IPR053134">
    <property type="entry name" value="RNA-dir_DNA_polymerase"/>
</dbReference>
<keyword evidence="3" id="KW-0548">Nucleotidyltransferase</keyword>
<sequence length="788" mass="90744">MTTPDRRNTIVWNGTNNVSSYPMFPINRNTSSHPVPQSNNISKAKKPPTFDGNTGWQDYLVQFEMVAAVNNWDDHTKAYELTTNLRGIAQGIVTEIEPFKRFDYTYLVSALTSPFEPVNQENMYKVQMNSYYIKSGQTLPEMAQDIRRISRLAYPTAPVDTRNQLGKDCFVRALNDSKIQLFIFQREPKTIDDCIRFGVEYEAFTLDQKRINNPKTRVTQIQSVFKVSITEKLTIPPNTEVITSCAIKGHARSIMNAMTQVLPSKHTYNLLIAKAAVDPSCGQIPIRMANITDFEQIVQPDTYVAICEAVEVNFDSAHADINKLINVTSFDESKEIPSHLTDLRERSSELLSENQISQLDKLLIKYDTTFSKNKSDLGRASAIKHTISTGYAKPLKQAPRRLQLSKRDEVNDEIQRLLNCGVIEPSKSHWASCIVPVTKKSDGSTRICIDFRPLNNITIHDSYPLIRIDDALDALRGCTWLSVMDLSSGYWQVEMDEKDKEKTAFTSNKGLFHFNVMPMGLCNGVATFQRLMEYILAGLNWETCLIYIDDIIVFSDSFESHWTRLGDVLDRIPAQGLKVQHRPGKQHGNADSLSRRPCVDCNYCSKQDQNEFENSHNEPREFFRRTKKTSRQDDLSNEDEVMNIWFKHKTGREMSESQDQDLVLSQLRSLKKVYKTRPSWSDIAVENVQLKKYWSQWERIVMINDVLYRKWIDATIEQTILQLIVSNVWKQDILEMLHNDLQSGHLSIHKTTARVQNRFYLVRTQTRCNNILAKLYCLQFTQTILYKV</sequence>
<evidence type="ECO:0000313" key="11">
    <source>
        <dbReference type="Proteomes" id="UP000507470"/>
    </source>
</evidence>
<dbReference type="Proteomes" id="UP000507470">
    <property type="component" value="Unassembled WGS sequence"/>
</dbReference>
<dbReference type="PANTHER" id="PTHR24559:SF435">
    <property type="entry name" value="RIBONUCLEASE H"/>
    <property type="match status" value="1"/>
</dbReference>
<dbReference type="FunFam" id="1.10.340.70:FF:000001">
    <property type="entry name" value="Retrovirus-related Pol polyprotein from transposon gypsy-like Protein"/>
    <property type="match status" value="1"/>
</dbReference>
<dbReference type="SUPFAM" id="SSF56672">
    <property type="entry name" value="DNA/RNA polymerases"/>
    <property type="match status" value="1"/>
</dbReference>
<organism evidence="10 11">
    <name type="scientific">Mytilus coruscus</name>
    <name type="common">Sea mussel</name>
    <dbReference type="NCBI Taxonomy" id="42192"/>
    <lineage>
        <taxon>Eukaryota</taxon>
        <taxon>Metazoa</taxon>
        <taxon>Spiralia</taxon>
        <taxon>Lophotrochozoa</taxon>
        <taxon>Mollusca</taxon>
        <taxon>Bivalvia</taxon>
        <taxon>Autobranchia</taxon>
        <taxon>Pteriomorphia</taxon>
        <taxon>Mytilida</taxon>
        <taxon>Mytiloidea</taxon>
        <taxon>Mytilidae</taxon>
        <taxon>Mytilinae</taxon>
        <taxon>Mytilus</taxon>
    </lineage>
</organism>